<gene>
    <name evidence="7" type="ORF">AFUS01_LOCUS42505</name>
</gene>
<comment type="subcellular location">
    <subcellularLocation>
        <location evidence="1">Nucleus</location>
    </subcellularLocation>
</comment>
<dbReference type="OrthoDB" id="6233288at2759"/>
<feature type="domain" description="BHLH" evidence="6">
    <location>
        <begin position="106"/>
        <end position="158"/>
    </location>
</feature>
<sequence>MSSHLRFYPGKCKHGKESMIGIGELVVPYGRKALRTLLMLKMGSRREFSVSQGGDLPFRSYWITCDLPSGSARKKLGVMPRKKKSSSENHRLASVSSVSINKDKPIQRNAANARERARMRVLSRAFCRLKTTLPWVPADTKLSKLDTLRLAASYIAHLKGILREDHFSTDDSVHPAMNLTWPFGFNRGGGNGSGGGGSGSEDAESGSSCAWEEVTKDCVHLEQEDDPSLHLHLDSHLHHLNPSNVLPYGQHHHQQTHAPNSMIPSCFHDDIIVSIG</sequence>
<dbReference type="InterPro" id="IPR050283">
    <property type="entry name" value="E-box_TF_Regulators"/>
</dbReference>
<proteinExistence type="predicted"/>
<evidence type="ECO:0000256" key="4">
    <source>
        <dbReference type="ARBA" id="ARBA00023163"/>
    </source>
</evidence>
<name>A0A8J2PJH2_9HEXA</name>
<evidence type="ECO:0000256" key="5">
    <source>
        <dbReference type="ARBA" id="ARBA00023242"/>
    </source>
</evidence>
<dbReference type="Proteomes" id="UP000708208">
    <property type="component" value="Unassembled WGS sequence"/>
</dbReference>
<dbReference type="Pfam" id="PF00010">
    <property type="entry name" value="HLH"/>
    <property type="match status" value="1"/>
</dbReference>
<dbReference type="PANTHER" id="PTHR23349">
    <property type="entry name" value="BASIC HELIX-LOOP-HELIX TRANSCRIPTION FACTOR, TWIST"/>
    <property type="match status" value="1"/>
</dbReference>
<evidence type="ECO:0000256" key="1">
    <source>
        <dbReference type="ARBA" id="ARBA00004123"/>
    </source>
</evidence>
<evidence type="ECO:0000313" key="8">
    <source>
        <dbReference type="Proteomes" id="UP000708208"/>
    </source>
</evidence>
<dbReference type="GO" id="GO:0005634">
    <property type="term" value="C:nucleus"/>
    <property type="evidence" value="ECO:0007669"/>
    <property type="project" value="UniProtKB-SubCell"/>
</dbReference>
<dbReference type="AlphaFoldDB" id="A0A8J2PJH2"/>
<dbReference type="GO" id="GO:0000981">
    <property type="term" value="F:DNA-binding transcription factor activity, RNA polymerase II-specific"/>
    <property type="evidence" value="ECO:0007669"/>
    <property type="project" value="TreeGrafter"/>
</dbReference>
<evidence type="ECO:0000259" key="6">
    <source>
        <dbReference type="PROSITE" id="PS50888"/>
    </source>
</evidence>
<dbReference type="SMART" id="SM00353">
    <property type="entry name" value="HLH"/>
    <property type="match status" value="1"/>
</dbReference>
<dbReference type="InterPro" id="IPR011598">
    <property type="entry name" value="bHLH_dom"/>
</dbReference>
<keyword evidence="3" id="KW-0238">DNA-binding</keyword>
<accession>A0A8J2PJH2</accession>
<dbReference type="FunFam" id="4.10.280.10:FF:000010">
    <property type="entry name" value="Scleraxis bHLH transcription factor"/>
    <property type="match status" value="1"/>
</dbReference>
<reference evidence="7" key="1">
    <citation type="submission" date="2021-06" db="EMBL/GenBank/DDBJ databases">
        <authorList>
            <person name="Hodson N. C."/>
            <person name="Mongue J. A."/>
            <person name="Jaron S. K."/>
        </authorList>
    </citation>
    <scope>NUCLEOTIDE SEQUENCE</scope>
</reference>
<evidence type="ECO:0000313" key="7">
    <source>
        <dbReference type="EMBL" id="CAG7832843.1"/>
    </source>
</evidence>
<evidence type="ECO:0000256" key="3">
    <source>
        <dbReference type="ARBA" id="ARBA00023125"/>
    </source>
</evidence>
<protein>
    <recommendedName>
        <fullName evidence="6">BHLH domain-containing protein</fullName>
    </recommendedName>
</protein>
<keyword evidence="8" id="KW-1185">Reference proteome</keyword>
<evidence type="ECO:0000256" key="2">
    <source>
        <dbReference type="ARBA" id="ARBA00023015"/>
    </source>
</evidence>
<dbReference type="GO" id="GO:0032502">
    <property type="term" value="P:developmental process"/>
    <property type="evidence" value="ECO:0007669"/>
    <property type="project" value="TreeGrafter"/>
</dbReference>
<dbReference type="EMBL" id="CAJVCH010567226">
    <property type="protein sequence ID" value="CAG7832843.1"/>
    <property type="molecule type" value="Genomic_DNA"/>
</dbReference>
<keyword evidence="2" id="KW-0805">Transcription regulation</keyword>
<keyword evidence="4" id="KW-0804">Transcription</keyword>
<dbReference type="GO" id="GO:0046983">
    <property type="term" value="F:protein dimerization activity"/>
    <property type="evidence" value="ECO:0007669"/>
    <property type="project" value="InterPro"/>
</dbReference>
<dbReference type="PROSITE" id="PS50888">
    <property type="entry name" value="BHLH"/>
    <property type="match status" value="1"/>
</dbReference>
<comment type="caution">
    <text evidence="7">The sequence shown here is derived from an EMBL/GenBank/DDBJ whole genome shotgun (WGS) entry which is preliminary data.</text>
</comment>
<keyword evidence="5" id="KW-0539">Nucleus</keyword>
<dbReference type="GO" id="GO:0000977">
    <property type="term" value="F:RNA polymerase II transcription regulatory region sequence-specific DNA binding"/>
    <property type="evidence" value="ECO:0007669"/>
    <property type="project" value="TreeGrafter"/>
</dbReference>
<dbReference type="PANTHER" id="PTHR23349:SF72">
    <property type="entry name" value="HLH54F"/>
    <property type="match status" value="1"/>
</dbReference>
<organism evidence="7 8">
    <name type="scientific">Allacma fusca</name>
    <dbReference type="NCBI Taxonomy" id="39272"/>
    <lineage>
        <taxon>Eukaryota</taxon>
        <taxon>Metazoa</taxon>
        <taxon>Ecdysozoa</taxon>
        <taxon>Arthropoda</taxon>
        <taxon>Hexapoda</taxon>
        <taxon>Collembola</taxon>
        <taxon>Symphypleona</taxon>
        <taxon>Sminthuridae</taxon>
        <taxon>Allacma</taxon>
    </lineage>
</organism>